<feature type="domain" description="HAMP" evidence="6">
    <location>
        <begin position="201"/>
        <end position="254"/>
    </location>
</feature>
<reference evidence="7" key="1">
    <citation type="submission" date="2018-06" db="EMBL/GenBank/DDBJ databases">
        <authorList>
            <person name="Zhirakovskaya E."/>
        </authorList>
    </citation>
    <scope>NUCLEOTIDE SEQUENCE</scope>
</reference>
<feature type="transmembrane region" description="Helical" evidence="4">
    <location>
        <begin position="179"/>
        <end position="203"/>
    </location>
</feature>
<gene>
    <name evidence="7" type="ORF">MNBD_GAMMA21-2480</name>
</gene>
<dbReference type="Pfam" id="PF00015">
    <property type="entry name" value="MCPsignal"/>
    <property type="match status" value="1"/>
</dbReference>
<name>A0A3B1AJR0_9ZZZZ</name>
<evidence type="ECO:0000259" key="6">
    <source>
        <dbReference type="PROSITE" id="PS50885"/>
    </source>
</evidence>
<keyword evidence="4" id="KW-0812">Transmembrane</keyword>
<dbReference type="PANTHER" id="PTHR32089:SF112">
    <property type="entry name" value="LYSOZYME-LIKE PROTEIN-RELATED"/>
    <property type="match status" value="1"/>
</dbReference>
<keyword evidence="1" id="KW-0807">Transducer</keyword>
<dbReference type="InterPro" id="IPR004089">
    <property type="entry name" value="MCPsignal_dom"/>
</dbReference>
<evidence type="ECO:0000259" key="5">
    <source>
        <dbReference type="PROSITE" id="PS50111"/>
    </source>
</evidence>
<comment type="similarity">
    <text evidence="2">Belongs to the methyl-accepting chemotaxis (MCP) protein family.</text>
</comment>
<dbReference type="GO" id="GO:0007165">
    <property type="term" value="P:signal transduction"/>
    <property type="evidence" value="ECO:0007669"/>
    <property type="project" value="UniProtKB-KW"/>
</dbReference>
<dbReference type="GO" id="GO:0004888">
    <property type="term" value="F:transmembrane signaling receptor activity"/>
    <property type="evidence" value="ECO:0007669"/>
    <property type="project" value="InterPro"/>
</dbReference>
<dbReference type="Pfam" id="PF00672">
    <property type="entry name" value="HAMP"/>
    <property type="match status" value="2"/>
</dbReference>
<evidence type="ECO:0000256" key="3">
    <source>
        <dbReference type="SAM" id="MobiDB-lite"/>
    </source>
</evidence>
<dbReference type="PRINTS" id="PR00260">
    <property type="entry name" value="CHEMTRNSDUCR"/>
</dbReference>
<dbReference type="CDD" id="cd06225">
    <property type="entry name" value="HAMP"/>
    <property type="match status" value="1"/>
</dbReference>
<protein>
    <submittedName>
        <fullName evidence="7">Methyl-accepting chemotaxis sensor/transducer protein</fullName>
    </submittedName>
</protein>
<feature type="region of interest" description="Disordered" evidence="3">
    <location>
        <begin position="307"/>
        <end position="326"/>
    </location>
</feature>
<dbReference type="GO" id="GO:0016020">
    <property type="term" value="C:membrane"/>
    <property type="evidence" value="ECO:0007669"/>
    <property type="project" value="InterPro"/>
</dbReference>
<evidence type="ECO:0000256" key="1">
    <source>
        <dbReference type="ARBA" id="ARBA00023224"/>
    </source>
</evidence>
<accession>A0A3B1AJR0</accession>
<keyword evidence="4" id="KW-1133">Transmembrane helix</keyword>
<feature type="domain" description="Methyl-accepting transducer" evidence="5">
    <location>
        <begin position="259"/>
        <end position="495"/>
    </location>
</feature>
<evidence type="ECO:0000313" key="7">
    <source>
        <dbReference type="EMBL" id="VAX00253.1"/>
    </source>
</evidence>
<dbReference type="CDD" id="cd11386">
    <property type="entry name" value="MCP_signal"/>
    <property type="match status" value="1"/>
</dbReference>
<evidence type="ECO:0000256" key="2">
    <source>
        <dbReference type="ARBA" id="ARBA00029447"/>
    </source>
</evidence>
<evidence type="ECO:0000256" key="4">
    <source>
        <dbReference type="SAM" id="Phobius"/>
    </source>
</evidence>
<dbReference type="Gene3D" id="1.10.287.950">
    <property type="entry name" value="Methyl-accepting chemotaxis protein"/>
    <property type="match status" value="1"/>
</dbReference>
<dbReference type="EMBL" id="UOFR01000074">
    <property type="protein sequence ID" value="VAX00253.1"/>
    <property type="molecule type" value="Genomic_DNA"/>
</dbReference>
<dbReference type="AlphaFoldDB" id="A0A3B1AJR0"/>
<organism evidence="7">
    <name type="scientific">hydrothermal vent metagenome</name>
    <dbReference type="NCBI Taxonomy" id="652676"/>
    <lineage>
        <taxon>unclassified sequences</taxon>
        <taxon>metagenomes</taxon>
        <taxon>ecological metagenomes</taxon>
    </lineage>
</organism>
<sequence>MLKKINLFNSIRKKIFASNGILLLILTFVLMYALSQLHQNQQLLIQEEKAFAVQAEIGEVEETFQEFQLAYLEFILLMQNKHKELRDNRYQQLLSMLEVSHIPEIKALKPELEAYNQQLLSASSAFLDDDKVKGSVLLAQATLQSDKLVGVFNKQLMLLKQEVNSIIESVHKSNTQVSFSLYLLLITLILTGVAVSLFLARLIGNALHSLHKTVEEIEQNGDLTLRAEIKSNDETGMLAAAFNRLVENLANIVQEVAEKSSQLTDAAGQLSNITELTRVGVQNQSDEIGQVATAMNQMSATVSEVATNAEHASNSAQEGDTEANNGSNVVRKTISAIGELAGEVQSSANVIEKLKVDSENIGTVLDVIKNIAEQTNLLALNAAIEAARAGEEGRGFAVVADEVRTLAQRTQESTIEIESLVDALQSGSQQAVAVMRNSQEKAEATVNQAQLAGESLEAITRSVANILNLNTQIASAAEEQSCTAEEINQNVTNIQSISEQTASGADQTASSCVELKNYGEELNRLVAQFKV</sequence>
<keyword evidence="4" id="KW-0472">Membrane</keyword>
<dbReference type="FunFam" id="1.10.287.950:FF:000001">
    <property type="entry name" value="Methyl-accepting chemotaxis sensory transducer"/>
    <property type="match status" value="1"/>
</dbReference>
<dbReference type="SUPFAM" id="SSF58104">
    <property type="entry name" value="Methyl-accepting chemotaxis protein (MCP) signaling domain"/>
    <property type="match status" value="1"/>
</dbReference>
<dbReference type="SMART" id="SM00304">
    <property type="entry name" value="HAMP"/>
    <property type="match status" value="2"/>
</dbReference>
<dbReference type="GO" id="GO:0006935">
    <property type="term" value="P:chemotaxis"/>
    <property type="evidence" value="ECO:0007669"/>
    <property type="project" value="InterPro"/>
</dbReference>
<feature type="domain" description="HAMP" evidence="6">
    <location>
        <begin position="277"/>
        <end position="307"/>
    </location>
</feature>
<dbReference type="PANTHER" id="PTHR32089">
    <property type="entry name" value="METHYL-ACCEPTING CHEMOTAXIS PROTEIN MCPB"/>
    <property type="match status" value="1"/>
</dbReference>
<dbReference type="PROSITE" id="PS50885">
    <property type="entry name" value="HAMP"/>
    <property type="match status" value="2"/>
</dbReference>
<dbReference type="InterPro" id="IPR004090">
    <property type="entry name" value="Chemotax_Me-accpt_rcpt"/>
</dbReference>
<proteinExistence type="inferred from homology"/>
<dbReference type="InterPro" id="IPR003660">
    <property type="entry name" value="HAMP_dom"/>
</dbReference>
<dbReference type="PROSITE" id="PS50111">
    <property type="entry name" value="CHEMOTAXIS_TRANSDUC_2"/>
    <property type="match status" value="1"/>
</dbReference>
<dbReference type="SMART" id="SM00283">
    <property type="entry name" value="MA"/>
    <property type="match status" value="1"/>
</dbReference>